<keyword evidence="3" id="KW-1185">Reference proteome</keyword>
<dbReference type="RefSeq" id="WP_192751993.1">
    <property type="nucleotide sequence ID" value="NZ_BAABJL010000192.1"/>
</dbReference>
<evidence type="ECO:0000313" key="3">
    <source>
        <dbReference type="Proteomes" id="UP000638648"/>
    </source>
</evidence>
<name>A0A927MXR4_9ACTN</name>
<organism evidence="2 3">
    <name type="scientific">Actinopolymorpha pittospori</name>
    <dbReference type="NCBI Taxonomy" id="648752"/>
    <lineage>
        <taxon>Bacteria</taxon>
        <taxon>Bacillati</taxon>
        <taxon>Actinomycetota</taxon>
        <taxon>Actinomycetes</taxon>
        <taxon>Propionibacteriales</taxon>
        <taxon>Actinopolymorphaceae</taxon>
        <taxon>Actinopolymorpha</taxon>
    </lineage>
</organism>
<accession>A0A927MXR4</accession>
<comment type="caution">
    <text evidence="2">The sequence shown here is derived from an EMBL/GenBank/DDBJ whole genome shotgun (WGS) entry which is preliminary data.</text>
</comment>
<evidence type="ECO:0000313" key="2">
    <source>
        <dbReference type="EMBL" id="MBE1608167.1"/>
    </source>
</evidence>
<reference evidence="2" key="1">
    <citation type="submission" date="2020-10" db="EMBL/GenBank/DDBJ databases">
        <title>Sequencing the genomes of 1000 actinobacteria strains.</title>
        <authorList>
            <person name="Klenk H.-P."/>
        </authorList>
    </citation>
    <scope>NUCLEOTIDE SEQUENCE</scope>
    <source>
        <strain evidence="2">DSM 45354</strain>
    </source>
</reference>
<feature type="region of interest" description="Disordered" evidence="1">
    <location>
        <begin position="67"/>
        <end position="111"/>
    </location>
</feature>
<protein>
    <submittedName>
        <fullName evidence="2">Uncharacterized protein</fullName>
    </submittedName>
</protein>
<dbReference type="Proteomes" id="UP000638648">
    <property type="component" value="Unassembled WGS sequence"/>
</dbReference>
<proteinExistence type="predicted"/>
<dbReference type="AlphaFoldDB" id="A0A927MXR4"/>
<dbReference type="EMBL" id="JADBEM010000001">
    <property type="protein sequence ID" value="MBE1608167.1"/>
    <property type="molecule type" value="Genomic_DNA"/>
</dbReference>
<feature type="compositionally biased region" description="Basic and acidic residues" evidence="1">
    <location>
        <begin position="75"/>
        <end position="86"/>
    </location>
</feature>
<sequence length="127" mass="13382">MAAFLLLPTESGINLADVESWVERARTLGASAISPVRVGASPLAAGHDGGVTLSVPVAASRRILPETAGPYQAEAEDRTDHDRVPETEADGESVFDGTGQTAVEESPARREARALRRLPLPVFSHPS</sequence>
<gene>
    <name evidence="2" type="ORF">HEB94_005015</name>
</gene>
<evidence type="ECO:0000256" key="1">
    <source>
        <dbReference type="SAM" id="MobiDB-lite"/>
    </source>
</evidence>